<evidence type="ECO:0000313" key="6">
    <source>
        <dbReference type="Proteomes" id="UP000051845"/>
    </source>
</evidence>
<evidence type="ECO:0000313" key="5">
    <source>
        <dbReference type="EMBL" id="KRM75260.1"/>
    </source>
</evidence>
<dbReference type="GO" id="GO:0003700">
    <property type="term" value="F:DNA-binding transcription factor activity"/>
    <property type="evidence" value="ECO:0007669"/>
    <property type="project" value="InterPro"/>
</dbReference>
<dbReference type="InterPro" id="IPR036390">
    <property type="entry name" value="WH_DNA-bd_sf"/>
</dbReference>
<evidence type="ECO:0000256" key="3">
    <source>
        <dbReference type="ARBA" id="ARBA00023163"/>
    </source>
</evidence>
<dbReference type="PATRIC" id="fig|1423733.4.peg.2560"/>
<keyword evidence="1" id="KW-0805">Transcription regulation</keyword>
<dbReference type="PROSITE" id="PS50995">
    <property type="entry name" value="HTH_MARR_2"/>
    <property type="match status" value="1"/>
</dbReference>
<evidence type="ECO:0000259" key="4">
    <source>
        <dbReference type="PROSITE" id="PS50995"/>
    </source>
</evidence>
<comment type="caution">
    <text evidence="5">The sequence shown here is derived from an EMBL/GenBank/DDBJ whole genome shotgun (WGS) entry which is preliminary data.</text>
</comment>
<dbReference type="InterPro" id="IPR000835">
    <property type="entry name" value="HTH_MarR-typ"/>
</dbReference>
<feature type="domain" description="HTH marR-type" evidence="4">
    <location>
        <begin position="4"/>
        <end position="139"/>
    </location>
</feature>
<proteinExistence type="predicted"/>
<dbReference type="PANTHER" id="PTHR42756:SF1">
    <property type="entry name" value="TRANSCRIPTIONAL REPRESSOR OF EMRAB OPERON"/>
    <property type="match status" value="1"/>
</dbReference>
<keyword evidence="2" id="KW-0238">DNA-binding</keyword>
<name>A0A0R2BHR9_SECCO</name>
<dbReference type="Pfam" id="PF12802">
    <property type="entry name" value="MarR_2"/>
    <property type="match status" value="1"/>
</dbReference>
<dbReference type="GO" id="GO:0003677">
    <property type="term" value="F:DNA binding"/>
    <property type="evidence" value="ECO:0007669"/>
    <property type="project" value="UniProtKB-KW"/>
</dbReference>
<sequence>MKNQKDAGQAISMLANKIRRQLDKFASKYEFSGTQGRVLLYILAQSRLHPVFQKDIEVEYSLRAPTATNMLKEMVRKGLINRQPTVYDNRLKQIIPTEKAHQFETQILADINGLEHRLARHITADDLNTFLNVVDQMLVNLSD</sequence>
<dbReference type="PANTHER" id="PTHR42756">
    <property type="entry name" value="TRANSCRIPTIONAL REGULATOR, MARR"/>
    <property type="match status" value="1"/>
</dbReference>
<protein>
    <recommendedName>
        <fullName evidence="4">HTH marR-type domain-containing protein</fullName>
    </recommendedName>
</protein>
<organism evidence="5 6">
    <name type="scientific">Secundilactobacillus collinoides DSM 20515 = JCM 1123</name>
    <dbReference type="NCBI Taxonomy" id="1423733"/>
    <lineage>
        <taxon>Bacteria</taxon>
        <taxon>Bacillati</taxon>
        <taxon>Bacillota</taxon>
        <taxon>Bacilli</taxon>
        <taxon>Lactobacillales</taxon>
        <taxon>Lactobacillaceae</taxon>
        <taxon>Secundilactobacillus</taxon>
    </lineage>
</organism>
<dbReference type="Proteomes" id="UP000051845">
    <property type="component" value="Unassembled WGS sequence"/>
</dbReference>
<dbReference type="SUPFAM" id="SSF46785">
    <property type="entry name" value="Winged helix' DNA-binding domain"/>
    <property type="match status" value="1"/>
</dbReference>
<reference evidence="5 6" key="1">
    <citation type="journal article" date="2015" name="Genome Announc.">
        <title>Expanding the biotechnology potential of lactobacilli through comparative genomics of 213 strains and associated genera.</title>
        <authorList>
            <person name="Sun Z."/>
            <person name="Harris H.M."/>
            <person name="McCann A."/>
            <person name="Guo C."/>
            <person name="Argimon S."/>
            <person name="Zhang W."/>
            <person name="Yang X."/>
            <person name="Jeffery I.B."/>
            <person name="Cooney J.C."/>
            <person name="Kagawa T.F."/>
            <person name="Liu W."/>
            <person name="Song Y."/>
            <person name="Salvetti E."/>
            <person name="Wrobel A."/>
            <person name="Rasinkangas P."/>
            <person name="Parkhill J."/>
            <person name="Rea M.C."/>
            <person name="O'Sullivan O."/>
            <person name="Ritari J."/>
            <person name="Douillard F.P."/>
            <person name="Paul Ross R."/>
            <person name="Yang R."/>
            <person name="Briner A.E."/>
            <person name="Felis G.E."/>
            <person name="de Vos W.M."/>
            <person name="Barrangou R."/>
            <person name="Klaenhammer T.R."/>
            <person name="Caufield P.W."/>
            <person name="Cui Y."/>
            <person name="Zhang H."/>
            <person name="O'Toole P.W."/>
        </authorList>
    </citation>
    <scope>NUCLEOTIDE SEQUENCE [LARGE SCALE GENOMIC DNA]</scope>
    <source>
        <strain evidence="5 6">DSM 20515</strain>
    </source>
</reference>
<gene>
    <name evidence="5" type="ORF">FC82_GL002446</name>
</gene>
<dbReference type="SMART" id="SM00347">
    <property type="entry name" value="HTH_MARR"/>
    <property type="match status" value="1"/>
</dbReference>
<keyword evidence="3" id="KW-0804">Transcription</keyword>
<dbReference type="EMBL" id="AYYR01000054">
    <property type="protein sequence ID" value="KRM75260.1"/>
    <property type="molecule type" value="Genomic_DNA"/>
</dbReference>
<dbReference type="RefSeq" id="WP_065101514.1">
    <property type="nucleotide sequence ID" value="NZ_AYYR01000054.1"/>
</dbReference>
<dbReference type="InterPro" id="IPR036388">
    <property type="entry name" value="WH-like_DNA-bd_sf"/>
</dbReference>
<accession>A0A0R2BHR9</accession>
<evidence type="ECO:0000256" key="2">
    <source>
        <dbReference type="ARBA" id="ARBA00023125"/>
    </source>
</evidence>
<dbReference type="Gene3D" id="1.10.10.10">
    <property type="entry name" value="Winged helix-like DNA-binding domain superfamily/Winged helix DNA-binding domain"/>
    <property type="match status" value="1"/>
</dbReference>
<dbReference type="AlphaFoldDB" id="A0A0R2BHR9"/>
<dbReference type="STRING" id="33960.TY91_14785"/>
<evidence type="ECO:0000256" key="1">
    <source>
        <dbReference type="ARBA" id="ARBA00023015"/>
    </source>
</evidence>